<evidence type="ECO:0000256" key="3">
    <source>
        <dbReference type="ARBA" id="ARBA00022517"/>
    </source>
</evidence>
<keyword evidence="4" id="KW-0175">Coiled coil</keyword>
<dbReference type="FunCoup" id="A0A165JSY0">
    <property type="interactions" value="343"/>
</dbReference>
<dbReference type="OrthoDB" id="443772at2759"/>
<evidence type="ECO:0000256" key="2">
    <source>
        <dbReference type="ARBA" id="ARBA00007336"/>
    </source>
</evidence>
<name>A0A165JSY0_XYLHT</name>
<feature type="compositionally biased region" description="Acidic residues" evidence="6">
    <location>
        <begin position="70"/>
        <end position="151"/>
    </location>
</feature>
<dbReference type="GO" id="GO:0000280">
    <property type="term" value="P:nuclear division"/>
    <property type="evidence" value="ECO:0007669"/>
    <property type="project" value="EnsemblFungi"/>
</dbReference>
<gene>
    <name evidence="7" type="ORF">L228DRAFT_226362</name>
</gene>
<comment type="subcellular location">
    <subcellularLocation>
        <location evidence="1">Nucleus</location>
        <location evidence="1">Nucleolus</location>
    </subcellularLocation>
</comment>
<dbReference type="AlphaFoldDB" id="A0A165JSY0"/>
<dbReference type="GO" id="GO:0034399">
    <property type="term" value="C:nuclear periphery"/>
    <property type="evidence" value="ECO:0007669"/>
    <property type="project" value="EnsemblFungi"/>
</dbReference>
<dbReference type="GO" id="GO:0042273">
    <property type="term" value="P:ribosomal large subunit biogenesis"/>
    <property type="evidence" value="ECO:0007669"/>
    <property type="project" value="EnsemblFungi"/>
</dbReference>
<dbReference type="GeneID" id="28895556"/>
<dbReference type="EMBL" id="KV407454">
    <property type="protein sequence ID" value="KZF26581.1"/>
    <property type="molecule type" value="Genomic_DNA"/>
</dbReference>
<evidence type="ECO:0000313" key="8">
    <source>
        <dbReference type="Proteomes" id="UP000076632"/>
    </source>
</evidence>
<dbReference type="PANTHER" id="PTHR13028:SF0">
    <property type="entry name" value="RRNA-PROCESSING PROTEIN EBP2-RELATED"/>
    <property type="match status" value="1"/>
</dbReference>
<keyword evidence="3" id="KW-0690">Ribosome biogenesis</keyword>
<feature type="region of interest" description="Disordered" evidence="6">
    <location>
        <begin position="1"/>
        <end position="156"/>
    </location>
</feature>
<dbReference type="InParanoid" id="A0A165JSY0"/>
<dbReference type="STRING" id="1328760.A0A165JSY0"/>
<keyword evidence="8" id="KW-1185">Reference proteome</keyword>
<accession>A0A165JSY0</accession>
<comment type="similarity">
    <text evidence="2">Belongs to the EBP2 family.</text>
</comment>
<dbReference type="RefSeq" id="XP_018192136.1">
    <property type="nucleotide sequence ID" value="XM_018330419.1"/>
</dbReference>
<feature type="compositionally biased region" description="Basic and acidic residues" evidence="6">
    <location>
        <begin position="9"/>
        <end position="48"/>
    </location>
</feature>
<evidence type="ECO:0000256" key="1">
    <source>
        <dbReference type="ARBA" id="ARBA00004604"/>
    </source>
</evidence>
<dbReference type="Proteomes" id="UP000076632">
    <property type="component" value="Unassembled WGS sequence"/>
</dbReference>
<dbReference type="GO" id="GO:0042802">
    <property type="term" value="F:identical protein binding"/>
    <property type="evidence" value="ECO:0007669"/>
    <property type="project" value="EnsemblFungi"/>
</dbReference>
<feature type="compositionally biased region" description="Basic and acidic residues" evidence="6">
    <location>
        <begin position="60"/>
        <end position="69"/>
    </location>
</feature>
<sequence length="407" mass="45632">MVKKGKLKAALEAHKGVNWKLEHEKRVRKEAEKKNRTKQEAAAEKANEEQGSESEEEEQDGKLQMKEVGESEDSSAEEDGEQWETDEDEEEEDEEPQLIDMANIDDSESESESDINGPEDDEDEDEDEEEEEEEEDIALSDIEDLPEEEKDDLVPHQRLTINNGPALQKAYKSIALPLSSLPFSAHQSITSSEPTKIESIDDDLTRELAFYKQSLGAVIAAREKLRKEGVPFTRPTDYFAEMVKSDEHMGKIKGKLVEEASRKKASAEARRQRDLKKFGKQVQVAKLQERDRAKRDTLDKIKLLKRKRQSGDIEDANENDLFDVALDDAAADAKKQQQQRSGANPKRQKRDAKFGFGGKKRHAKSGDAFSSSDMTGFSAKAMKAKGSKPGKGGAAKRPGKSRRAKKA</sequence>
<proteinExistence type="inferred from homology"/>
<dbReference type="InterPro" id="IPR008610">
    <property type="entry name" value="Ebp2"/>
</dbReference>
<feature type="region of interest" description="Disordered" evidence="6">
    <location>
        <begin position="258"/>
        <end position="291"/>
    </location>
</feature>
<reference evidence="7 8" key="1">
    <citation type="journal article" date="2016" name="Fungal Biol.">
        <title>The genome of Xylona heveae provides a window into fungal endophytism.</title>
        <authorList>
            <person name="Gazis R."/>
            <person name="Kuo A."/>
            <person name="Riley R."/>
            <person name="LaButti K."/>
            <person name="Lipzen A."/>
            <person name="Lin J."/>
            <person name="Amirebrahimi M."/>
            <person name="Hesse C.N."/>
            <person name="Spatafora J.W."/>
            <person name="Henrissat B."/>
            <person name="Hainaut M."/>
            <person name="Grigoriev I.V."/>
            <person name="Hibbett D.S."/>
        </authorList>
    </citation>
    <scope>NUCLEOTIDE SEQUENCE [LARGE SCALE GENOMIC DNA]</scope>
    <source>
        <strain evidence="7 8">TC161</strain>
    </source>
</reference>
<dbReference type="Pfam" id="PF05890">
    <property type="entry name" value="Ebp2"/>
    <property type="match status" value="1"/>
</dbReference>
<feature type="compositionally biased region" description="Basic residues" evidence="6">
    <location>
        <begin position="397"/>
        <end position="407"/>
    </location>
</feature>
<dbReference type="GO" id="GO:0006364">
    <property type="term" value="P:rRNA processing"/>
    <property type="evidence" value="ECO:0007669"/>
    <property type="project" value="EnsemblFungi"/>
</dbReference>
<feature type="region of interest" description="Disordered" evidence="6">
    <location>
        <begin position="329"/>
        <end position="407"/>
    </location>
</feature>
<keyword evidence="5" id="KW-0539">Nucleus</keyword>
<organism evidence="7 8">
    <name type="scientific">Xylona heveae (strain CBS 132557 / TC161)</name>
    <dbReference type="NCBI Taxonomy" id="1328760"/>
    <lineage>
        <taxon>Eukaryota</taxon>
        <taxon>Fungi</taxon>
        <taxon>Dikarya</taxon>
        <taxon>Ascomycota</taxon>
        <taxon>Pezizomycotina</taxon>
        <taxon>Xylonomycetes</taxon>
        <taxon>Xylonales</taxon>
        <taxon>Xylonaceae</taxon>
        <taxon>Xylona</taxon>
    </lineage>
</organism>
<dbReference type="GO" id="GO:0030687">
    <property type="term" value="C:preribosome, large subunit precursor"/>
    <property type="evidence" value="ECO:0007669"/>
    <property type="project" value="EnsemblFungi"/>
</dbReference>
<dbReference type="OMA" id="DAHKGRD"/>
<evidence type="ECO:0000256" key="6">
    <source>
        <dbReference type="SAM" id="MobiDB-lite"/>
    </source>
</evidence>
<dbReference type="PANTHER" id="PTHR13028">
    <property type="entry name" value="RRNA PROCESSING PROTEIN EBNA1-BINDING PROTEIN-RELATED"/>
    <property type="match status" value="1"/>
</dbReference>
<feature type="compositionally biased region" description="Basic and acidic residues" evidence="6">
    <location>
        <begin position="258"/>
        <end position="277"/>
    </location>
</feature>
<evidence type="ECO:0000256" key="5">
    <source>
        <dbReference type="ARBA" id="ARBA00023242"/>
    </source>
</evidence>
<evidence type="ECO:0000313" key="7">
    <source>
        <dbReference type="EMBL" id="KZF26581.1"/>
    </source>
</evidence>
<evidence type="ECO:0000256" key="4">
    <source>
        <dbReference type="ARBA" id="ARBA00023054"/>
    </source>
</evidence>
<feature type="compositionally biased region" description="Acidic residues" evidence="6">
    <location>
        <begin position="50"/>
        <end position="59"/>
    </location>
</feature>
<dbReference type="GO" id="GO:0005730">
    <property type="term" value="C:nucleolus"/>
    <property type="evidence" value="ECO:0007669"/>
    <property type="project" value="UniProtKB-SubCell"/>
</dbReference>
<protein>
    <submittedName>
        <fullName evidence="7">Ebp2-domain-containing protein</fullName>
    </submittedName>
</protein>